<feature type="transmembrane region" description="Helical" evidence="9">
    <location>
        <begin position="349"/>
        <end position="370"/>
    </location>
</feature>
<reference evidence="10 11" key="1">
    <citation type="submission" date="2019-10" db="EMBL/GenBank/DDBJ databases">
        <title>A soil myxobacterium in the family Polyangiaceae.</title>
        <authorList>
            <person name="Li Y."/>
            <person name="Wang J."/>
        </authorList>
    </citation>
    <scope>NUCLEOTIDE SEQUENCE [LARGE SCALE GENOMIC DNA]</scope>
    <source>
        <strain evidence="10 11">DSM 14734</strain>
    </source>
</reference>
<feature type="transmembrane region" description="Helical" evidence="9">
    <location>
        <begin position="21"/>
        <end position="43"/>
    </location>
</feature>
<comment type="caution">
    <text evidence="10">The sequence shown here is derived from an EMBL/GenBank/DDBJ whole genome shotgun (WGS) entry which is preliminary data.</text>
</comment>
<feature type="transmembrane region" description="Helical" evidence="9">
    <location>
        <begin position="156"/>
        <end position="177"/>
    </location>
</feature>
<feature type="transmembrane region" description="Helical" evidence="9">
    <location>
        <begin position="55"/>
        <end position="76"/>
    </location>
</feature>
<accession>A0A6N7PV07</accession>
<keyword evidence="7 9" id="KW-0472">Membrane</keyword>
<keyword evidence="5 9" id="KW-0812">Transmembrane</keyword>
<name>A0A6N7PV07_9BACT</name>
<evidence type="ECO:0000256" key="9">
    <source>
        <dbReference type="SAM" id="Phobius"/>
    </source>
</evidence>
<protein>
    <recommendedName>
        <fullName evidence="3">Arginine/agmatine antiporter</fullName>
    </recommendedName>
</protein>
<feature type="transmembrane region" description="Helical" evidence="9">
    <location>
        <begin position="327"/>
        <end position="343"/>
    </location>
</feature>
<sequence>MSVSTLGDSAAAQAPSLRRRLTLFDVLCIGVNATVGSGVFALPDDMHRVMGGFSPLSFALCALLLMPVALCFAELAGRHAETGGTYLYARNAFGDQAGFLVGWFCWANTFVSWAANASLFVELVGIRGPFVGSIGAAAVVVALGVVNYFGVKPGAWVVNAMTIGKIGAILCFLVVAASLFDPSRLGGKLPLGALGVGQGVYLALFPLQGFEVTPIPAGETQNPQRNVPLGTLGALSISALLFIVVQAVLVSVYPKIGEPSGQPLVDAAKFVGPTIGAIVVAGSLLSVGGFTAGSALGSPRYAQAIAAHGLMPAGLARVHGRWGTPHVAIFWTTAITAVLAFFFDYRRLVGMSNITIVIQYLFTCLAVPVLRKKDGESQGFRVPGGKIIPFVGAAGSVGLLAGAEKPEFLFAAATLVLGILVAVGTKKITSAPRS</sequence>
<dbReference type="GO" id="GO:0022857">
    <property type="term" value="F:transmembrane transporter activity"/>
    <property type="evidence" value="ECO:0007669"/>
    <property type="project" value="InterPro"/>
</dbReference>
<dbReference type="EMBL" id="WJIE01000005">
    <property type="protein sequence ID" value="MRG93914.1"/>
    <property type="molecule type" value="Genomic_DNA"/>
</dbReference>
<evidence type="ECO:0000313" key="11">
    <source>
        <dbReference type="Proteomes" id="UP000440224"/>
    </source>
</evidence>
<dbReference type="RefSeq" id="WP_153820758.1">
    <property type="nucleotide sequence ID" value="NZ_WJIE01000005.1"/>
</dbReference>
<feature type="transmembrane region" description="Helical" evidence="9">
    <location>
        <begin position="130"/>
        <end position="149"/>
    </location>
</feature>
<comment type="function">
    <text evidence="8">Major component of the acid-resistance (AR) system allowing enteric pathogens to survive the acidic environment in the stomach. Exchanges extracellular arginine for its intracellular decarboxylation product agmatine (Agm) thereby expelling intracellular protons. Probably undergoes several conformational states in order to translocate the substrate across the membrane; keeps the substrate accessible to only 1 side of the membrane at a time by opening and closing 3 membrane-internal gates.</text>
</comment>
<evidence type="ECO:0000313" key="10">
    <source>
        <dbReference type="EMBL" id="MRG93914.1"/>
    </source>
</evidence>
<keyword evidence="6 9" id="KW-1133">Transmembrane helix</keyword>
<keyword evidence="11" id="KW-1185">Reference proteome</keyword>
<dbReference type="PANTHER" id="PTHR42770">
    <property type="entry name" value="AMINO ACID TRANSPORTER-RELATED"/>
    <property type="match status" value="1"/>
</dbReference>
<dbReference type="InterPro" id="IPR050367">
    <property type="entry name" value="APC_superfamily"/>
</dbReference>
<evidence type="ECO:0000256" key="3">
    <source>
        <dbReference type="ARBA" id="ARBA00021069"/>
    </source>
</evidence>
<evidence type="ECO:0000256" key="1">
    <source>
        <dbReference type="ARBA" id="ARBA00004651"/>
    </source>
</evidence>
<feature type="transmembrane region" description="Helical" evidence="9">
    <location>
        <begin position="189"/>
        <end position="207"/>
    </location>
</feature>
<evidence type="ECO:0000256" key="7">
    <source>
        <dbReference type="ARBA" id="ARBA00023136"/>
    </source>
</evidence>
<dbReference type="PANTHER" id="PTHR42770:SF18">
    <property type="entry name" value="ARGININE_AGMATINE ANTIPORTER"/>
    <property type="match status" value="1"/>
</dbReference>
<dbReference type="InterPro" id="IPR002293">
    <property type="entry name" value="AA/rel_permease1"/>
</dbReference>
<comment type="subcellular location">
    <subcellularLocation>
        <location evidence="1">Cell membrane</location>
        <topology evidence="1">Multi-pass membrane protein</topology>
    </subcellularLocation>
</comment>
<feature type="transmembrane region" description="Helical" evidence="9">
    <location>
        <begin position="227"/>
        <end position="250"/>
    </location>
</feature>
<feature type="transmembrane region" description="Helical" evidence="9">
    <location>
        <begin position="97"/>
        <end position="115"/>
    </location>
</feature>
<dbReference type="Gene3D" id="1.20.1740.10">
    <property type="entry name" value="Amino acid/polyamine transporter I"/>
    <property type="match status" value="1"/>
</dbReference>
<evidence type="ECO:0000256" key="5">
    <source>
        <dbReference type="ARBA" id="ARBA00022692"/>
    </source>
</evidence>
<organism evidence="10 11">
    <name type="scientific">Polyangium spumosum</name>
    <dbReference type="NCBI Taxonomy" id="889282"/>
    <lineage>
        <taxon>Bacteria</taxon>
        <taxon>Pseudomonadati</taxon>
        <taxon>Myxococcota</taxon>
        <taxon>Polyangia</taxon>
        <taxon>Polyangiales</taxon>
        <taxon>Polyangiaceae</taxon>
        <taxon>Polyangium</taxon>
    </lineage>
</organism>
<dbReference type="Proteomes" id="UP000440224">
    <property type="component" value="Unassembled WGS sequence"/>
</dbReference>
<evidence type="ECO:0000256" key="6">
    <source>
        <dbReference type="ARBA" id="ARBA00022989"/>
    </source>
</evidence>
<gene>
    <name evidence="10" type="ORF">GF068_18620</name>
</gene>
<dbReference type="AlphaFoldDB" id="A0A6N7PV07"/>
<keyword evidence="4" id="KW-1003">Cell membrane</keyword>
<evidence type="ECO:0000256" key="8">
    <source>
        <dbReference type="ARBA" id="ARBA00045636"/>
    </source>
</evidence>
<evidence type="ECO:0000256" key="2">
    <source>
        <dbReference type="ARBA" id="ARBA00008220"/>
    </source>
</evidence>
<feature type="transmembrane region" description="Helical" evidence="9">
    <location>
        <begin position="408"/>
        <end position="425"/>
    </location>
</feature>
<feature type="transmembrane region" description="Helical" evidence="9">
    <location>
        <begin position="382"/>
        <end position="402"/>
    </location>
</feature>
<dbReference type="PIRSF" id="PIRSF006060">
    <property type="entry name" value="AA_transporter"/>
    <property type="match status" value="1"/>
</dbReference>
<comment type="similarity">
    <text evidence="2">Belongs to the amino acid-polyamine-organocation (APC) superfamily. Basic amino acid/polyamine antiporter (APA) (TC 2.A.3.2) family.</text>
</comment>
<feature type="transmembrane region" description="Helical" evidence="9">
    <location>
        <begin position="270"/>
        <end position="292"/>
    </location>
</feature>
<dbReference type="Pfam" id="PF13520">
    <property type="entry name" value="AA_permease_2"/>
    <property type="match status" value="1"/>
</dbReference>
<evidence type="ECO:0000256" key="4">
    <source>
        <dbReference type="ARBA" id="ARBA00022475"/>
    </source>
</evidence>
<dbReference type="OrthoDB" id="127638at2"/>
<proteinExistence type="inferred from homology"/>
<dbReference type="GO" id="GO:0005886">
    <property type="term" value="C:plasma membrane"/>
    <property type="evidence" value="ECO:0007669"/>
    <property type="project" value="UniProtKB-SubCell"/>
</dbReference>